<reference evidence="3 4" key="1">
    <citation type="journal article" date="2007" name="Nature">
        <title>Evolution of genes and genomes on the Drosophila phylogeny.</title>
        <authorList>
            <consortium name="Drosophila 12 Genomes Consortium"/>
            <person name="Clark A.G."/>
            <person name="Eisen M.B."/>
            <person name="Smith D.R."/>
            <person name="Bergman C.M."/>
            <person name="Oliver B."/>
            <person name="Markow T.A."/>
            <person name="Kaufman T.C."/>
            <person name="Kellis M."/>
            <person name="Gelbart W."/>
            <person name="Iyer V.N."/>
            <person name="Pollard D.A."/>
            <person name="Sackton T.B."/>
            <person name="Larracuente A.M."/>
            <person name="Singh N.D."/>
            <person name="Abad J.P."/>
            <person name="Abt D.N."/>
            <person name="Adryan B."/>
            <person name="Aguade M."/>
            <person name="Akashi H."/>
            <person name="Anderson W.W."/>
            <person name="Aquadro C.F."/>
            <person name="Ardell D.H."/>
            <person name="Arguello R."/>
            <person name="Artieri C.G."/>
            <person name="Barbash D.A."/>
            <person name="Barker D."/>
            <person name="Barsanti P."/>
            <person name="Batterham P."/>
            <person name="Batzoglou S."/>
            <person name="Begun D."/>
            <person name="Bhutkar A."/>
            <person name="Blanco E."/>
            <person name="Bosak S.A."/>
            <person name="Bradley R.K."/>
            <person name="Brand A.D."/>
            <person name="Brent M.R."/>
            <person name="Brooks A.N."/>
            <person name="Brown R.H."/>
            <person name="Butlin R.K."/>
            <person name="Caggese C."/>
            <person name="Calvi B.R."/>
            <person name="Bernardo de Carvalho A."/>
            <person name="Caspi A."/>
            <person name="Castrezana S."/>
            <person name="Celniker S.E."/>
            <person name="Chang J.L."/>
            <person name="Chapple C."/>
            <person name="Chatterji S."/>
            <person name="Chinwalla A."/>
            <person name="Civetta A."/>
            <person name="Clifton S.W."/>
            <person name="Comeron J.M."/>
            <person name="Costello J.C."/>
            <person name="Coyne J.A."/>
            <person name="Daub J."/>
            <person name="David R.G."/>
            <person name="Delcher A.L."/>
            <person name="Delehaunty K."/>
            <person name="Do C.B."/>
            <person name="Ebling H."/>
            <person name="Edwards K."/>
            <person name="Eickbush T."/>
            <person name="Evans J.D."/>
            <person name="Filipski A."/>
            <person name="Findeiss S."/>
            <person name="Freyhult E."/>
            <person name="Fulton L."/>
            <person name="Fulton R."/>
            <person name="Garcia A.C."/>
            <person name="Gardiner A."/>
            <person name="Garfield D.A."/>
            <person name="Garvin B.E."/>
            <person name="Gibson G."/>
            <person name="Gilbert D."/>
            <person name="Gnerre S."/>
            <person name="Godfrey J."/>
            <person name="Good R."/>
            <person name="Gotea V."/>
            <person name="Gravely B."/>
            <person name="Greenberg A.J."/>
            <person name="Griffiths-Jones S."/>
            <person name="Gross S."/>
            <person name="Guigo R."/>
            <person name="Gustafson E.A."/>
            <person name="Haerty W."/>
            <person name="Hahn M.W."/>
            <person name="Halligan D.L."/>
            <person name="Halpern A.L."/>
            <person name="Halter G.M."/>
            <person name="Han M.V."/>
            <person name="Heger A."/>
            <person name="Hillier L."/>
            <person name="Hinrichs A.S."/>
            <person name="Holmes I."/>
            <person name="Hoskins R.A."/>
            <person name="Hubisz M.J."/>
            <person name="Hultmark D."/>
            <person name="Huntley M.A."/>
            <person name="Jaffe D.B."/>
            <person name="Jagadeeshan S."/>
            <person name="Jeck W.R."/>
            <person name="Johnson J."/>
            <person name="Jones C.D."/>
            <person name="Jordan W.C."/>
            <person name="Karpen G.H."/>
            <person name="Kataoka E."/>
            <person name="Keightley P.D."/>
            <person name="Kheradpour P."/>
            <person name="Kirkness E.F."/>
            <person name="Koerich L.B."/>
            <person name="Kristiansen K."/>
            <person name="Kudrna D."/>
            <person name="Kulathinal R.J."/>
            <person name="Kumar S."/>
            <person name="Kwok R."/>
            <person name="Lander E."/>
            <person name="Langley C.H."/>
            <person name="Lapoint R."/>
            <person name="Lazzaro B.P."/>
            <person name="Lee S.J."/>
            <person name="Levesque L."/>
            <person name="Li R."/>
            <person name="Lin C.F."/>
            <person name="Lin M.F."/>
            <person name="Lindblad-Toh K."/>
            <person name="Llopart A."/>
            <person name="Long M."/>
            <person name="Low L."/>
            <person name="Lozovsky E."/>
            <person name="Lu J."/>
            <person name="Luo M."/>
            <person name="Machado C.A."/>
            <person name="Makalowski W."/>
            <person name="Marzo M."/>
            <person name="Matsuda M."/>
            <person name="Matzkin L."/>
            <person name="McAllister B."/>
            <person name="McBride C.S."/>
            <person name="McKernan B."/>
            <person name="McKernan K."/>
            <person name="Mendez-Lago M."/>
            <person name="Minx P."/>
            <person name="Mollenhauer M.U."/>
            <person name="Montooth K."/>
            <person name="Mount S.M."/>
            <person name="Mu X."/>
            <person name="Myers E."/>
            <person name="Negre B."/>
            <person name="Newfeld S."/>
            <person name="Nielsen R."/>
            <person name="Noor M.A."/>
            <person name="O'Grady P."/>
            <person name="Pachter L."/>
            <person name="Papaceit M."/>
            <person name="Parisi M.J."/>
            <person name="Parisi M."/>
            <person name="Parts L."/>
            <person name="Pedersen J.S."/>
            <person name="Pesole G."/>
            <person name="Phillippy A.M."/>
            <person name="Ponting C.P."/>
            <person name="Pop M."/>
            <person name="Porcelli D."/>
            <person name="Powell J.R."/>
            <person name="Prohaska S."/>
            <person name="Pruitt K."/>
            <person name="Puig M."/>
            <person name="Quesneville H."/>
            <person name="Ram K.R."/>
            <person name="Rand D."/>
            <person name="Rasmussen M.D."/>
            <person name="Reed L.K."/>
            <person name="Reenan R."/>
            <person name="Reily A."/>
            <person name="Remington K.A."/>
            <person name="Rieger T.T."/>
            <person name="Ritchie M.G."/>
            <person name="Robin C."/>
            <person name="Rogers Y.H."/>
            <person name="Rohde C."/>
            <person name="Rozas J."/>
            <person name="Rubenfield M.J."/>
            <person name="Ruiz A."/>
            <person name="Russo S."/>
            <person name="Salzberg S.L."/>
            <person name="Sanchez-Gracia A."/>
            <person name="Saranga D.J."/>
            <person name="Sato H."/>
            <person name="Schaeffer S.W."/>
            <person name="Schatz M.C."/>
            <person name="Schlenke T."/>
            <person name="Schwartz R."/>
            <person name="Segarra C."/>
            <person name="Singh R.S."/>
            <person name="Sirot L."/>
            <person name="Sirota M."/>
            <person name="Sisneros N.B."/>
            <person name="Smith C.D."/>
            <person name="Smith T.F."/>
            <person name="Spieth J."/>
            <person name="Stage D.E."/>
            <person name="Stark A."/>
            <person name="Stephan W."/>
            <person name="Strausberg R.L."/>
            <person name="Strempel S."/>
            <person name="Sturgill D."/>
            <person name="Sutton G."/>
            <person name="Sutton G.G."/>
            <person name="Tao W."/>
            <person name="Teichmann S."/>
            <person name="Tobari Y.N."/>
            <person name="Tomimura Y."/>
            <person name="Tsolas J.M."/>
            <person name="Valente V.L."/>
            <person name="Venter E."/>
            <person name="Venter J.C."/>
            <person name="Vicario S."/>
            <person name="Vieira F.G."/>
            <person name="Vilella A.J."/>
            <person name="Villasante A."/>
            <person name="Walenz B."/>
            <person name="Wang J."/>
            <person name="Wasserman M."/>
            <person name="Watts T."/>
            <person name="Wilson D."/>
            <person name="Wilson R.K."/>
            <person name="Wing R.A."/>
            <person name="Wolfner M.F."/>
            <person name="Wong A."/>
            <person name="Wong G.K."/>
            <person name="Wu C.I."/>
            <person name="Wu G."/>
            <person name="Yamamoto D."/>
            <person name="Yang H.P."/>
            <person name="Yang S.P."/>
            <person name="Yorke J.A."/>
            <person name="Yoshida K."/>
            <person name="Zdobnov E."/>
            <person name="Zhang P."/>
            <person name="Zhang Y."/>
            <person name="Zimin A.V."/>
            <person name="Baldwin J."/>
            <person name="Abdouelleil A."/>
            <person name="Abdulkadir J."/>
            <person name="Abebe A."/>
            <person name="Abera B."/>
            <person name="Abreu J."/>
            <person name="Acer S.C."/>
            <person name="Aftuck L."/>
            <person name="Alexander A."/>
            <person name="An P."/>
            <person name="Anderson E."/>
            <person name="Anderson S."/>
            <person name="Arachi H."/>
            <person name="Azer M."/>
            <person name="Bachantsang P."/>
            <person name="Barry A."/>
            <person name="Bayul T."/>
            <person name="Berlin A."/>
            <person name="Bessette D."/>
            <person name="Bloom T."/>
            <person name="Blye J."/>
            <person name="Boguslavskiy L."/>
            <person name="Bonnet C."/>
            <person name="Boukhgalter B."/>
            <person name="Bourzgui I."/>
            <person name="Brown A."/>
            <person name="Cahill P."/>
            <person name="Channer S."/>
            <person name="Cheshatsang Y."/>
            <person name="Chuda L."/>
            <person name="Citroen M."/>
            <person name="Collymore A."/>
            <person name="Cooke P."/>
            <person name="Costello M."/>
            <person name="D'Aco K."/>
            <person name="Daza R."/>
            <person name="De Haan G."/>
            <person name="DeGray S."/>
            <person name="DeMaso C."/>
            <person name="Dhargay N."/>
            <person name="Dooley K."/>
            <person name="Dooley E."/>
            <person name="Doricent M."/>
            <person name="Dorje P."/>
            <person name="Dorjee K."/>
            <person name="Dupes A."/>
            <person name="Elong R."/>
            <person name="Falk J."/>
            <person name="Farina A."/>
            <person name="Faro S."/>
            <person name="Ferguson D."/>
            <person name="Fisher S."/>
            <person name="Foley C.D."/>
            <person name="Franke A."/>
            <person name="Friedrich D."/>
            <person name="Gadbois L."/>
            <person name="Gearin G."/>
            <person name="Gearin C.R."/>
            <person name="Giannoukos G."/>
            <person name="Goode T."/>
            <person name="Graham J."/>
            <person name="Grandbois E."/>
            <person name="Grewal S."/>
            <person name="Gyaltsen K."/>
            <person name="Hafez N."/>
            <person name="Hagos B."/>
            <person name="Hall J."/>
            <person name="Henson C."/>
            <person name="Hollinger A."/>
            <person name="Honan T."/>
            <person name="Huard M.D."/>
            <person name="Hughes L."/>
            <person name="Hurhula B."/>
            <person name="Husby M.E."/>
            <person name="Kamat A."/>
            <person name="Kanga B."/>
            <person name="Kashin S."/>
            <person name="Khazanovich D."/>
            <person name="Kisner P."/>
            <person name="Lance K."/>
            <person name="Lara M."/>
            <person name="Lee W."/>
            <person name="Lennon N."/>
            <person name="Letendre F."/>
            <person name="LeVine R."/>
            <person name="Lipovsky A."/>
            <person name="Liu X."/>
            <person name="Liu J."/>
            <person name="Liu S."/>
            <person name="Lokyitsang T."/>
            <person name="Lokyitsang Y."/>
            <person name="Lubonja R."/>
            <person name="Lui A."/>
            <person name="MacDonald P."/>
            <person name="Magnisalis V."/>
            <person name="Maru K."/>
            <person name="Matthews C."/>
            <person name="McCusker W."/>
            <person name="McDonough S."/>
            <person name="Mehta T."/>
            <person name="Meldrim J."/>
            <person name="Meneus L."/>
            <person name="Mihai O."/>
            <person name="Mihalev A."/>
            <person name="Mihova T."/>
            <person name="Mittelman R."/>
            <person name="Mlenga V."/>
            <person name="Montmayeur A."/>
            <person name="Mulrain L."/>
            <person name="Navidi A."/>
            <person name="Naylor J."/>
            <person name="Negash T."/>
            <person name="Nguyen T."/>
            <person name="Nguyen N."/>
            <person name="Nicol R."/>
            <person name="Norbu C."/>
            <person name="Norbu N."/>
            <person name="Novod N."/>
            <person name="O'Neill B."/>
            <person name="Osman S."/>
            <person name="Markiewicz E."/>
            <person name="Oyono O.L."/>
            <person name="Patti C."/>
            <person name="Phunkhang P."/>
            <person name="Pierre F."/>
            <person name="Priest M."/>
            <person name="Raghuraman S."/>
            <person name="Rege F."/>
            <person name="Reyes R."/>
            <person name="Rise C."/>
            <person name="Rogov P."/>
            <person name="Ross K."/>
            <person name="Ryan E."/>
            <person name="Settipalli S."/>
            <person name="Shea T."/>
            <person name="Sherpa N."/>
            <person name="Shi L."/>
            <person name="Shih D."/>
            <person name="Sparrow T."/>
            <person name="Spaulding J."/>
            <person name="Stalker J."/>
            <person name="Stange-Thomann N."/>
            <person name="Stavropoulos S."/>
            <person name="Stone C."/>
            <person name="Strader C."/>
            <person name="Tesfaye S."/>
            <person name="Thomson T."/>
            <person name="Thoulutsang Y."/>
            <person name="Thoulutsang D."/>
            <person name="Topham K."/>
            <person name="Topping I."/>
            <person name="Tsamla T."/>
            <person name="Vassiliev H."/>
            <person name="Vo A."/>
            <person name="Wangchuk T."/>
            <person name="Wangdi T."/>
            <person name="Weiand M."/>
            <person name="Wilkinson J."/>
            <person name="Wilson A."/>
            <person name="Yadav S."/>
            <person name="Young G."/>
            <person name="Yu Q."/>
            <person name="Zembek L."/>
            <person name="Zhong D."/>
            <person name="Zimmer A."/>
            <person name="Zwirko Z."/>
            <person name="Jaffe D.B."/>
            <person name="Alvarez P."/>
            <person name="Brockman W."/>
            <person name="Butler J."/>
            <person name="Chin C."/>
            <person name="Gnerre S."/>
            <person name="Grabherr M."/>
            <person name="Kleber M."/>
            <person name="Mauceli E."/>
            <person name="MacCallum I."/>
        </authorList>
    </citation>
    <scope>NUCLEOTIDE SEQUENCE [LARGE SCALE GENOMIC DNA]</scope>
    <source>
        <strain evidence="4">Tucson 14030-0811.24</strain>
    </source>
</reference>
<dbReference type="GO" id="GO:0005829">
    <property type="term" value="C:cytosol"/>
    <property type="evidence" value="ECO:0007669"/>
    <property type="project" value="TreeGrafter"/>
</dbReference>
<dbReference type="HOGENOM" id="CLU_017633_10_2_1"/>
<dbReference type="eggNOG" id="KOG0714">
    <property type="taxonomic scope" value="Eukaryota"/>
</dbReference>
<dbReference type="STRING" id="7260.B4N597"/>
<keyword evidence="4" id="KW-1185">Reference proteome</keyword>
<evidence type="ECO:0000313" key="3">
    <source>
        <dbReference type="EMBL" id="EDW79536.1"/>
    </source>
</evidence>
<evidence type="ECO:0000313" key="4">
    <source>
        <dbReference type="Proteomes" id="UP000007798"/>
    </source>
</evidence>
<dbReference type="InParanoid" id="B4N597"/>
<dbReference type="OrthoDB" id="550424at2759"/>
<keyword evidence="1" id="KW-0143">Chaperone</keyword>
<accession>B4N597</accession>
<dbReference type="GO" id="GO:0051082">
    <property type="term" value="F:unfolded protein binding"/>
    <property type="evidence" value="ECO:0007669"/>
    <property type="project" value="InterPro"/>
</dbReference>
<dbReference type="PRINTS" id="PR00625">
    <property type="entry name" value="JDOMAIN"/>
</dbReference>
<dbReference type="GO" id="GO:0051087">
    <property type="term" value="F:protein-folding chaperone binding"/>
    <property type="evidence" value="ECO:0007669"/>
    <property type="project" value="TreeGrafter"/>
</dbReference>
<dbReference type="CDD" id="cd10747">
    <property type="entry name" value="DnaJ_C"/>
    <property type="match status" value="1"/>
</dbReference>
<evidence type="ECO:0000256" key="1">
    <source>
        <dbReference type="ARBA" id="ARBA00023186"/>
    </source>
</evidence>
<dbReference type="InterPro" id="IPR008971">
    <property type="entry name" value="HSP40/DnaJ_pept-bd"/>
</dbReference>
<organism evidence="4">
    <name type="scientific">Drosophila willistoni</name>
    <name type="common">Fruit fly</name>
    <dbReference type="NCBI Taxonomy" id="7260"/>
    <lineage>
        <taxon>Eukaryota</taxon>
        <taxon>Metazoa</taxon>
        <taxon>Ecdysozoa</taxon>
        <taxon>Arthropoda</taxon>
        <taxon>Hexapoda</taxon>
        <taxon>Insecta</taxon>
        <taxon>Pterygota</taxon>
        <taxon>Neoptera</taxon>
        <taxon>Endopterygota</taxon>
        <taxon>Diptera</taxon>
        <taxon>Brachycera</taxon>
        <taxon>Muscomorpha</taxon>
        <taxon>Ephydroidea</taxon>
        <taxon>Drosophilidae</taxon>
        <taxon>Drosophila</taxon>
        <taxon>Sophophora</taxon>
    </lineage>
</organism>
<dbReference type="SUPFAM" id="SSF49493">
    <property type="entry name" value="HSP40/DnaJ peptide-binding domain"/>
    <property type="match status" value="2"/>
</dbReference>
<dbReference type="EMBL" id="CH964101">
    <property type="protein sequence ID" value="EDW79536.1"/>
    <property type="molecule type" value="Genomic_DNA"/>
</dbReference>
<proteinExistence type="predicted"/>
<dbReference type="AlphaFoldDB" id="B4N597"/>
<dbReference type="CDD" id="cd06257">
    <property type="entry name" value="DnaJ"/>
    <property type="match status" value="1"/>
</dbReference>
<dbReference type="GO" id="GO:0006457">
    <property type="term" value="P:protein folding"/>
    <property type="evidence" value="ECO:0007669"/>
    <property type="project" value="InterPro"/>
</dbReference>
<dbReference type="Gene3D" id="1.10.287.110">
    <property type="entry name" value="DnaJ domain"/>
    <property type="match status" value="1"/>
</dbReference>
<dbReference type="FunCoup" id="B4N597">
    <property type="interactions" value="1"/>
</dbReference>
<dbReference type="SMART" id="SM00271">
    <property type="entry name" value="DnaJ"/>
    <property type="match status" value="1"/>
</dbReference>
<name>B4N597_DROWI</name>
<dbReference type="PANTHER" id="PTHR24078:SF519">
    <property type="entry name" value="DNAJ HOMOLOG SUBFAMILY B MEMBER 13"/>
    <property type="match status" value="1"/>
</dbReference>
<dbReference type="PANTHER" id="PTHR24078">
    <property type="entry name" value="DNAJ HOMOLOG SUBFAMILY C MEMBER"/>
    <property type="match status" value="1"/>
</dbReference>
<dbReference type="PROSITE" id="PS50076">
    <property type="entry name" value="DNAJ_2"/>
    <property type="match status" value="1"/>
</dbReference>
<dbReference type="InterPro" id="IPR001623">
    <property type="entry name" value="DnaJ_domain"/>
</dbReference>
<dbReference type="Proteomes" id="UP000007798">
    <property type="component" value="Unassembled WGS sequence"/>
</dbReference>
<dbReference type="InterPro" id="IPR036869">
    <property type="entry name" value="J_dom_sf"/>
</dbReference>
<dbReference type="SUPFAM" id="SSF46565">
    <property type="entry name" value="Chaperone J-domain"/>
    <property type="match status" value="1"/>
</dbReference>
<sequence length="366" mass="42553">MNRPEMDYYAVLDMPRSATKEELALAYRRLAVRLCPYREKQHEQDLVPLAQEGRLTHLAPMGEAKQWAYINMAYDVLGNELNRAVYDRYGEAGLFEGVMLPNGYFHPYQYHGDHMKVYSNVFASYSPYANVIDAITNPPSLYASREHGIGVRTKDPNTERILPLSLEEVRSGCLKLMHVWRQEIVDAKASKMEKRRRTLKIQIYPGTTAGTRYCFKEEGDRYPTSIPGDIIFITADKPHPEFERRDMHDLVYRYDINISQALTGFSFMLNTLDKRKLKIVITDVVYPGYTKIIPLEGLPKCRNLDAANAIKEANTSINEFGDLYIEFNYIFPKYLTPAMKSMTREFFAEFRKLELELEEEEEKQFQ</sequence>
<dbReference type="InterPro" id="IPR051339">
    <property type="entry name" value="DnaJ_subfamily_B"/>
</dbReference>
<protein>
    <submittedName>
        <fullName evidence="3">GK20532</fullName>
    </submittedName>
</protein>
<dbReference type="PhylomeDB" id="B4N597"/>
<evidence type="ECO:0000259" key="2">
    <source>
        <dbReference type="PROSITE" id="PS50076"/>
    </source>
</evidence>
<dbReference type="InterPro" id="IPR002939">
    <property type="entry name" value="DnaJ_C"/>
</dbReference>
<feature type="domain" description="J" evidence="2">
    <location>
        <begin position="7"/>
        <end position="90"/>
    </location>
</feature>
<dbReference type="OMA" id="ETKQWAY"/>
<dbReference type="Pfam" id="PF01556">
    <property type="entry name" value="DnaJ_C"/>
    <property type="match status" value="1"/>
</dbReference>
<dbReference type="KEGG" id="dwi:6645895"/>
<dbReference type="Gene3D" id="2.60.260.20">
    <property type="entry name" value="Urease metallochaperone UreE, N-terminal domain"/>
    <property type="match status" value="2"/>
</dbReference>
<gene>
    <name evidence="3" type="primary">Dwil\GK20532</name>
    <name evidence="3" type="ORF">Dwil_GK20532</name>
</gene>